<evidence type="ECO:0000313" key="2">
    <source>
        <dbReference type="Proteomes" id="UP001189624"/>
    </source>
</evidence>
<keyword evidence="2" id="KW-1185">Reference proteome</keyword>
<dbReference type="Proteomes" id="UP001189624">
    <property type="component" value="Chromosome 8"/>
</dbReference>
<dbReference type="EMBL" id="OY731405">
    <property type="protein sequence ID" value="CAJ1972106.1"/>
    <property type="molecule type" value="Genomic_DNA"/>
</dbReference>
<proteinExistence type="predicted"/>
<feature type="non-terminal residue" evidence="1">
    <location>
        <position position="1"/>
    </location>
</feature>
<gene>
    <name evidence="1" type="ORF">AYBTSS11_LOCUS24153</name>
</gene>
<protein>
    <submittedName>
        <fullName evidence="1">Uncharacterized protein</fullName>
    </submittedName>
</protein>
<accession>A0AA86T9L6</accession>
<sequence>RSEGLQTTRVLAPMSKDAMEWTPGFPTKKWGSDHIALVTELAFLKDGTDVCTNHE</sequence>
<dbReference type="AlphaFoldDB" id="A0AA86T9L6"/>
<dbReference type="Gramene" id="rna-AYBTSS11_LOCUS24153">
    <property type="protein sequence ID" value="CAJ1972106.1"/>
    <property type="gene ID" value="gene-AYBTSS11_LOCUS24153"/>
</dbReference>
<reference evidence="1" key="1">
    <citation type="submission" date="2023-10" db="EMBL/GenBank/DDBJ databases">
        <authorList>
            <person name="Domelevo Entfellner J.-B."/>
        </authorList>
    </citation>
    <scope>NUCLEOTIDE SEQUENCE</scope>
</reference>
<dbReference type="Gene3D" id="3.60.10.10">
    <property type="entry name" value="Endonuclease/exonuclease/phosphatase"/>
    <property type="match status" value="1"/>
</dbReference>
<name>A0AA86T9L6_9FABA</name>
<dbReference type="InterPro" id="IPR036691">
    <property type="entry name" value="Endo/exonu/phosph_ase_sf"/>
</dbReference>
<organism evidence="1 2">
    <name type="scientific">Sphenostylis stenocarpa</name>
    <dbReference type="NCBI Taxonomy" id="92480"/>
    <lineage>
        <taxon>Eukaryota</taxon>
        <taxon>Viridiplantae</taxon>
        <taxon>Streptophyta</taxon>
        <taxon>Embryophyta</taxon>
        <taxon>Tracheophyta</taxon>
        <taxon>Spermatophyta</taxon>
        <taxon>Magnoliopsida</taxon>
        <taxon>eudicotyledons</taxon>
        <taxon>Gunneridae</taxon>
        <taxon>Pentapetalae</taxon>
        <taxon>rosids</taxon>
        <taxon>fabids</taxon>
        <taxon>Fabales</taxon>
        <taxon>Fabaceae</taxon>
        <taxon>Papilionoideae</taxon>
        <taxon>50 kb inversion clade</taxon>
        <taxon>NPAAA clade</taxon>
        <taxon>indigoferoid/millettioid clade</taxon>
        <taxon>Phaseoleae</taxon>
        <taxon>Sphenostylis</taxon>
    </lineage>
</organism>
<evidence type="ECO:0000313" key="1">
    <source>
        <dbReference type="EMBL" id="CAJ1972106.1"/>
    </source>
</evidence>